<dbReference type="Proteomes" id="UP000518300">
    <property type="component" value="Unassembled WGS sequence"/>
</dbReference>
<evidence type="ECO:0000313" key="7">
    <source>
        <dbReference type="EMBL" id="NMO19701.1"/>
    </source>
</evidence>
<evidence type="ECO:0000256" key="1">
    <source>
        <dbReference type="ARBA" id="ARBA00001933"/>
    </source>
</evidence>
<keyword evidence="5" id="KW-0663">Pyridoxal phosphate</keyword>
<evidence type="ECO:0000259" key="6">
    <source>
        <dbReference type="Pfam" id="PF00155"/>
    </source>
</evidence>
<gene>
    <name evidence="7" type="ORF">HG543_33225</name>
</gene>
<dbReference type="GO" id="GO:0006520">
    <property type="term" value="P:amino acid metabolic process"/>
    <property type="evidence" value="ECO:0007669"/>
    <property type="project" value="InterPro"/>
</dbReference>
<dbReference type="Pfam" id="PF00155">
    <property type="entry name" value="Aminotran_1_2"/>
    <property type="match status" value="1"/>
</dbReference>
<dbReference type="GO" id="GO:0030170">
    <property type="term" value="F:pyridoxal phosphate binding"/>
    <property type="evidence" value="ECO:0007669"/>
    <property type="project" value="InterPro"/>
</dbReference>
<dbReference type="EMBL" id="JABBJJ010000200">
    <property type="protein sequence ID" value="NMO19701.1"/>
    <property type="molecule type" value="Genomic_DNA"/>
</dbReference>
<dbReference type="PANTHER" id="PTHR46383:SF1">
    <property type="entry name" value="ASPARTATE AMINOTRANSFERASE"/>
    <property type="match status" value="1"/>
</dbReference>
<dbReference type="InterPro" id="IPR050596">
    <property type="entry name" value="AspAT/PAT-like"/>
</dbReference>
<keyword evidence="8" id="KW-1185">Reference proteome</keyword>
<reference evidence="7 8" key="1">
    <citation type="submission" date="2020-04" db="EMBL/GenBank/DDBJ databases">
        <title>Draft genome of Pyxidicoccus fallax type strain.</title>
        <authorList>
            <person name="Whitworth D.E."/>
        </authorList>
    </citation>
    <scope>NUCLEOTIDE SEQUENCE [LARGE SCALE GENOMIC DNA]</scope>
    <source>
        <strain evidence="7 8">DSM 14698</strain>
    </source>
</reference>
<dbReference type="InterPro" id="IPR004839">
    <property type="entry name" value="Aminotransferase_I/II_large"/>
</dbReference>
<evidence type="ECO:0000256" key="3">
    <source>
        <dbReference type="ARBA" id="ARBA00022576"/>
    </source>
</evidence>
<sequence>MAIDLTSLPRPARDDSTVGTMARGLVGSEILKIAAQIRELVAKGQKVCNLTVGDFAPKEFPIPDGLRQNIATALQAGETNYPPSDGVLDLRQSVQRFYERALGLKYPLEGIVIAGGARPIIYGTYRAVLDEGDTVVYPVPSWNNNHYAYMLGAKSVVVTTDAAHGFMPTVEQLAPHLPSARLLCLCSPLNPTGTMISPDALAAICERVVAENREREKRGQKPLILMYDQIYWVLSFGGVKHVTPVELVPEVAKYTVFVDGISKAFASTGVRVGWGVGPPTIIARMRDVLGHVGAWAPKAEQVAVARYLDDTQATESFLQVMRQRVDERLEALHRGFTRMREAGLPVQHIAPQGAIYLSVRFDLVGKGGLKTNDDIRKLLLEKASFAVVPFQAFGLSEDTGWFRLSVGATSVKEIEEALPRVEAALREALAAAK</sequence>
<feature type="domain" description="Aminotransferase class I/classII large" evidence="6">
    <location>
        <begin position="46"/>
        <end position="420"/>
    </location>
</feature>
<keyword evidence="3 7" id="KW-0032">Aminotransferase</keyword>
<evidence type="ECO:0000313" key="8">
    <source>
        <dbReference type="Proteomes" id="UP000518300"/>
    </source>
</evidence>
<dbReference type="CDD" id="cd00609">
    <property type="entry name" value="AAT_like"/>
    <property type="match status" value="1"/>
</dbReference>
<comment type="caution">
    <text evidence="7">The sequence shown here is derived from an EMBL/GenBank/DDBJ whole genome shotgun (WGS) entry which is preliminary data.</text>
</comment>
<dbReference type="SUPFAM" id="SSF53383">
    <property type="entry name" value="PLP-dependent transferases"/>
    <property type="match status" value="1"/>
</dbReference>
<proteinExistence type="inferred from homology"/>
<comment type="cofactor">
    <cofactor evidence="1">
        <name>pyridoxal 5'-phosphate</name>
        <dbReference type="ChEBI" id="CHEBI:597326"/>
    </cofactor>
</comment>
<organism evidence="7 8">
    <name type="scientific">Pyxidicoccus fallax</name>
    <dbReference type="NCBI Taxonomy" id="394095"/>
    <lineage>
        <taxon>Bacteria</taxon>
        <taxon>Pseudomonadati</taxon>
        <taxon>Myxococcota</taxon>
        <taxon>Myxococcia</taxon>
        <taxon>Myxococcales</taxon>
        <taxon>Cystobacterineae</taxon>
        <taxon>Myxococcaceae</taxon>
        <taxon>Pyxidicoccus</taxon>
    </lineage>
</organism>
<dbReference type="Gene3D" id="3.90.1150.10">
    <property type="entry name" value="Aspartate Aminotransferase, domain 1"/>
    <property type="match status" value="1"/>
</dbReference>
<dbReference type="RefSeq" id="WP_169348944.1">
    <property type="nucleotide sequence ID" value="NZ_JABBJJ010000200.1"/>
</dbReference>
<evidence type="ECO:0000256" key="5">
    <source>
        <dbReference type="ARBA" id="ARBA00022898"/>
    </source>
</evidence>
<name>A0A848LPT2_9BACT</name>
<dbReference type="Gene3D" id="3.40.640.10">
    <property type="entry name" value="Type I PLP-dependent aspartate aminotransferase-like (Major domain)"/>
    <property type="match status" value="1"/>
</dbReference>
<dbReference type="AlphaFoldDB" id="A0A848LPT2"/>
<dbReference type="GO" id="GO:0008483">
    <property type="term" value="F:transaminase activity"/>
    <property type="evidence" value="ECO:0007669"/>
    <property type="project" value="UniProtKB-KW"/>
</dbReference>
<accession>A0A848LPT2</accession>
<comment type="similarity">
    <text evidence="2">Belongs to the class-I pyridoxal-phosphate-dependent aminotransferase family.</text>
</comment>
<dbReference type="InterPro" id="IPR015421">
    <property type="entry name" value="PyrdxlP-dep_Trfase_major"/>
</dbReference>
<evidence type="ECO:0000256" key="2">
    <source>
        <dbReference type="ARBA" id="ARBA00007441"/>
    </source>
</evidence>
<evidence type="ECO:0000256" key="4">
    <source>
        <dbReference type="ARBA" id="ARBA00022679"/>
    </source>
</evidence>
<keyword evidence="4 7" id="KW-0808">Transferase</keyword>
<dbReference type="InterPro" id="IPR015422">
    <property type="entry name" value="PyrdxlP-dep_Trfase_small"/>
</dbReference>
<dbReference type="PANTHER" id="PTHR46383">
    <property type="entry name" value="ASPARTATE AMINOTRANSFERASE"/>
    <property type="match status" value="1"/>
</dbReference>
<dbReference type="InterPro" id="IPR015424">
    <property type="entry name" value="PyrdxlP-dep_Trfase"/>
</dbReference>
<protein>
    <submittedName>
        <fullName evidence="7">Aminotransferase class I/II-fold pyridoxal phosphate-dependent enzyme</fullName>
    </submittedName>
</protein>